<dbReference type="NCBIfam" id="TIGR00716">
    <property type="entry name" value="rnhC"/>
    <property type="match status" value="1"/>
</dbReference>
<comment type="catalytic activity">
    <reaction evidence="1 14 15">
        <text>Endonucleolytic cleavage to 5'-phosphomonoester.</text>
        <dbReference type="EC" id="3.1.26.4"/>
    </reaction>
</comment>
<dbReference type="InterPro" id="IPR036397">
    <property type="entry name" value="RNaseH_sf"/>
</dbReference>
<dbReference type="GO" id="GO:0000287">
    <property type="term" value="F:magnesium ion binding"/>
    <property type="evidence" value="ECO:0007669"/>
    <property type="project" value="UniProtKB-UniRule"/>
</dbReference>
<evidence type="ECO:0000313" key="18">
    <source>
        <dbReference type="Proteomes" id="UP000254879"/>
    </source>
</evidence>
<evidence type="ECO:0000256" key="9">
    <source>
        <dbReference type="ARBA" id="ARBA00022722"/>
    </source>
</evidence>
<dbReference type="InterPro" id="IPR012337">
    <property type="entry name" value="RNaseH-like_sf"/>
</dbReference>
<dbReference type="PIRSF" id="PIRSF037748">
    <property type="entry name" value="RnhC"/>
    <property type="match status" value="1"/>
</dbReference>
<dbReference type="GO" id="GO:0004523">
    <property type="term" value="F:RNA-DNA hybrid ribonuclease activity"/>
    <property type="evidence" value="ECO:0007669"/>
    <property type="project" value="UniProtKB-UniRule"/>
</dbReference>
<dbReference type="FunFam" id="3.30.420.10:FF:000047">
    <property type="entry name" value="Ribonuclease HIII"/>
    <property type="match status" value="1"/>
</dbReference>
<dbReference type="EMBL" id="UGPG01000001">
    <property type="protein sequence ID" value="STY43631.1"/>
    <property type="molecule type" value="Genomic_DNA"/>
</dbReference>
<evidence type="ECO:0000256" key="5">
    <source>
        <dbReference type="ARBA" id="ARBA00008378"/>
    </source>
</evidence>
<dbReference type="InterPro" id="IPR012295">
    <property type="entry name" value="TBP_dom_sf"/>
</dbReference>
<dbReference type="Proteomes" id="UP000254879">
    <property type="component" value="Unassembled WGS sequence"/>
</dbReference>
<dbReference type="EC" id="3.1.26.4" evidence="6 14"/>
<evidence type="ECO:0000256" key="6">
    <source>
        <dbReference type="ARBA" id="ARBA00012180"/>
    </source>
</evidence>
<feature type="domain" description="RNase H type-2" evidence="16">
    <location>
        <begin position="133"/>
        <end position="348"/>
    </location>
</feature>
<dbReference type="GO" id="GO:0003723">
    <property type="term" value="F:RNA binding"/>
    <property type="evidence" value="ECO:0007669"/>
    <property type="project" value="UniProtKB-UniRule"/>
</dbReference>
<dbReference type="Pfam" id="PF11858">
    <property type="entry name" value="DUF3378"/>
    <property type="match status" value="1"/>
</dbReference>
<accession>A0A378MBC6</accession>
<dbReference type="SUPFAM" id="SSF53098">
    <property type="entry name" value="Ribonuclease H-like"/>
    <property type="match status" value="1"/>
</dbReference>
<dbReference type="CDD" id="cd06590">
    <property type="entry name" value="RNase_HII_bacteria_HIII_like"/>
    <property type="match status" value="1"/>
</dbReference>
<comment type="cofactor">
    <cofactor evidence="14 15">
        <name>Mn(2+)</name>
        <dbReference type="ChEBI" id="CHEBI:29035"/>
    </cofactor>
    <cofactor evidence="14 15">
        <name>Mg(2+)</name>
        <dbReference type="ChEBI" id="CHEBI:18420"/>
    </cofactor>
    <text evidence="14 15">Manganese or magnesium. Binds 1 divalent metal ion per monomer in the absence of substrate. May bind a second metal ion after substrate binding.</text>
</comment>
<dbReference type="GO" id="GO:0005737">
    <property type="term" value="C:cytoplasm"/>
    <property type="evidence" value="ECO:0007669"/>
    <property type="project" value="UniProtKB-SubCell"/>
</dbReference>
<evidence type="ECO:0000313" key="17">
    <source>
        <dbReference type="EMBL" id="STY43631.1"/>
    </source>
</evidence>
<dbReference type="GO" id="GO:0006298">
    <property type="term" value="P:mismatch repair"/>
    <property type="evidence" value="ECO:0007669"/>
    <property type="project" value="TreeGrafter"/>
</dbReference>
<sequence>MPYSRNISYHVYPRKERTYNLSSNFYILRLRRYDRIKEKEREIVIATQVITVSKEKLGELHTYYQSFLLPKLPNGAVFAAKKNGITITAYKSGKVMFQGNLAEKEAAKWGTANTTASKAKPTIAGLPVNFAQKNVVGSDEVGTGDYFGPITVCAAYVSSEMMPQLTALGVRDSKDMRDPEILTVAEKIIPFVPHSVLICPNGKYNALQQSGMNQGKMKAILHNRAIENVLKKLAPLHPDAILIDQFAEKGVYYRYLANEPSIMRENVYFATKAEGHHLAVAAASIIARYRFVKAFEEIQQQVGLPLTKGAGAKVDAEAAEIIRRFGSEKLSQIAKLHFANTEKAKRLV</sequence>
<dbReference type="AlphaFoldDB" id="A0A378MBC6"/>
<keyword evidence="10 14" id="KW-0479">Metal-binding</keyword>
<keyword evidence="12 14" id="KW-0378">Hydrolase</keyword>
<dbReference type="Pfam" id="PF01351">
    <property type="entry name" value="RNase_HII"/>
    <property type="match status" value="1"/>
</dbReference>
<keyword evidence="8 14" id="KW-0963">Cytoplasm</keyword>
<dbReference type="GO" id="GO:0032299">
    <property type="term" value="C:ribonuclease H2 complex"/>
    <property type="evidence" value="ECO:0007669"/>
    <property type="project" value="TreeGrafter"/>
</dbReference>
<organism evidence="17 18">
    <name type="scientific">Listeria grayi</name>
    <name type="common">Listeria murrayi</name>
    <dbReference type="NCBI Taxonomy" id="1641"/>
    <lineage>
        <taxon>Bacteria</taxon>
        <taxon>Bacillati</taxon>
        <taxon>Bacillota</taxon>
        <taxon>Bacilli</taxon>
        <taxon>Bacillales</taxon>
        <taxon>Listeriaceae</taxon>
        <taxon>Listeria</taxon>
    </lineage>
</organism>
<dbReference type="PROSITE" id="PS51975">
    <property type="entry name" value="RNASE_H_2"/>
    <property type="match status" value="1"/>
</dbReference>
<comment type="subcellular location">
    <subcellularLocation>
        <location evidence="4 14">Cytoplasm</location>
    </subcellularLocation>
</comment>
<feature type="binding site" evidence="14 15">
    <location>
        <position position="140"/>
    </location>
    <ligand>
        <name>a divalent metal cation</name>
        <dbReference type="ChEBI" id="CHEBI:60240"/>
    </ligand>
</feature>
<evidence type="ECO:0000256" key="1">
    <source>
        <dbReference type="ARBA" id="ARBA00000077"/>
    </source>
</evidence>
<dbReference type="HAMAP" id="MF_00053">
    <property type="entry name" value="RNase_HIII"/>
    <property type="match status" value="1"/>
</dbReference>
<comment type="cofactor">
    <cofactor evidence="2">
        <name>Mg(2+)</name>
        <dbReference type="ChEBI" id="CHEBI:18420"/>
    </cofactor>
</comment>
<evidence type="ECO:0000256" key="4">
    <source>
        <dbReference type="ARBA" id="ARBA00004496"/>
    </source>
</evidence>
<proteinExistence type="inferred from homology"/>
<dbReference type="GO" id="GO:0043137">
    <property type="term" value="P:DNA replication, removal of RNA primer"/>
    <property type="evidence" value="ECO:0007669"/>
    <property type="project" value="TreeGrafter"/>
</dbReference>
<evidence type="ECO:0000256" key="8">
    <source>
        <dbReference type="ARBA" id="ARBA00022490"/>
    </source>
</evidence>
<evidence type="ECO:0000256" key="11">
    <source>
        <dbReference type="ARBA" id="ARBA00022759"/>
    </source>
</evidence>
<feature type="binding site" evidence="14 15">
    <location>
        <position position="139"/>
    </location>
    <ligand>
        <name>a divalent metal cation</name>
        <dbReference type="ChEBI" id="CHEBI:60240"/>
    </ligand>
</feature>
<evidence type="ECO:0000256" key="3">
    <source>
        <dbReference type="ARBA" id="ARBA00004065"/>
    </source>
</evidence>
<dbReference type="CDD" id="cd14796">
    <property type="entry name" value="RNAse_HIII_N"/>
    <property type="match status" value="1"/>
</dbReference>
<evidence type="ECO:0000259" key="16">
    <source>
        <dbReference type="PROSITE" id="PS51975"/>
    </source>
</evidence>
<reference evidence="17 18" key="1">
    <citation type="submission" date="2018-06" db="EMBL/GenBank/DDBJ databases">
        <authorList>
            <consortium name="Pathogen Informatics"/>
            <person name="Doyle S."/>
        </authorList>
    </citation>
    <scope>NUCLEOTIDE SEQUENCE [LARGE SCALE GENOMIC DNA]</scope>
    <source>
        <strain evidence="18">NCTC 10815</strain>
    </source>
</reference>
<dbReference type="Gene3D" id="3.30.420.10">
    <property type="entry name" value="Ribonuclease H-like superfamily/Ribonuclease H"/>
    <property type="match status" value="1"/>
</dbReference>
<evidence type="ECO:0000256" key="12">
    <source>
        <dbReference type="ARBA" id="ARBA00022801"/>
    </source>
</evidence>
<gene>
    <name evidence="14 17" type="primary">rnhC</name>
    <name evidence="17" type="ORF">NCTC10815_00931</name>
</gene>
<dbReference type="Gene3D" id="3.30.310.10">
    <property type="entry name" value="TATA-Binding Protein"/>
    <property type="match status" value="1"/>
</dbReference>
<dbReference type="InterPro" id="IPR024567">
    <property type="entry name" value="RNase_HII/HIII_dom"/>
</dbReference>
<comment type="function">
    <text evidence="3 14">Endonuclease that specifically degrades the RNA of RNA-DNA hybrids.</text>
</comment>
<keyword evidence="9 14" id="KW-0540">Nuclease</keyword>
<protein>
    <recommendedName>
        <fullName evidence="7 14">Ribonuclease HIII</fullName>
        <shortName evidence="14">RNase HIII</shortName>
        <ecNumber evidence="6 14">3.1.26.4</ecNumber>
    </recommendedName>
</protein>
<dbReference type="InterPro" id="IPR001352">
    <property type="entry name" value="RNase_HII/HIII"/>
</dbReference>
<evidence type="ECO:0000256" key="13">
    <source>
        <dbReference type="ARBA" id="ARBA00022842"/>
    </source>
</evidence>
<evidence type="ECO:0000256" key="15">
    <source>
        <dbReference type="PROSITE-ProRule" id="PRU01319"/>
    </source>
</evidence>
<dbReference type="PANTHER" id="PTHR10954">
    <property type="entry name" value="RIBONUCLEASE H2 SUBUNIT A"/>
    <property type="match status" value="1"/>
</dbReference>
<keyword evidence="13 14" id="KW-0460">Magnesium</keyword>
<dbReference type="InterPro" id="IPR004641">
    <property type="entry name" value="RNase_HIII"/>
</dbReference>
<evidence type="ECO:0000256" key="7">
    <source>
        <dbReference type="ARBA" id="ARBA00021407"/>
    </source>
</evidence>
<feature type="binding site" evidence="14 15">
    <location>
        <position position="244"/>
    </location>
    <ligand>
        <name>a divalent metal cation</name>
        <dbReference type="ChEBI" id="CHEBI:60240"/>
    </ligand>
</feature>
<evidence type="ECO:0000256" key="14">
    <source>
        <dbReference type="HAMAP-Rule" id="MF_00053"/>
    </source>
</evidence>
<keyword evidence="11 14" id="KW-0255">Endonuclease</keyword>
<name>A0A378MBC6_LISGR</name>
<dbReference type="PANTHER" id="PTHR10954:SF23">
    <property type="entry name" value="RIBONUCLEASE"/>
    <property type="match status" value="1"/>
</dbReference>
<dbReference type="InterPro" id="IPR024568">
    <property type="entry name" value="RNase_HIII_N"/>
</dbReference>
<comment type="similarity">
    <text evidence="5 14">Belongs to the RNase HII family. RnhC subfamily.</text>
</comment>
<evidence type="ECO:0000256" key="10">
    <source>
        <dbReference type="ARBA" id="ARBA00022723"/>
    </source>
</evidence>
<evidence type="ECO:0000256" key="2">
    <source>
        <dbReference type="ARBA" id="ARBA00001946"/>
    </source>
</evidence>